<evidence type="ECO:0000313" key="13">
    <source>
        <dbReference type="EMBL" id="MBU5438404.1"/>
    </source>
</evidence>
<dbReference type="InterPro" id="IPR010559">
    <property type="entry name" value="Sig_transdc_His_kin_internal"/>
</dbReference>
<evidence type="ECO:0000256" key="5">
    <source>
        <dbReference type="ARBA" id="ARBA00022741"/>
    </source>
</evidence>
<dbReference type="EMBL" id="JAHLPM010000008">
    <property type="protein sequence ID" value="MBU5438404.1"/>
    <property type="molecule type" value="Genomic_DNA"/>
</dbReference>
<feature type="transmembrane region" description="Helical" evidence="11">
    <location>
        <begin position="136"/>
        <end position="158"/>
    </location>
</feature>
<dbReference type="RefSeq" id="WP_216519500.1">
    <property type="nucleotide sequence ID" value="NZ_JAHLPM010000008.1"/>
</dbReference>
<feature type="transmembrane region" description="Helical" evidence="11">
    <location>
        <begin position="12"/>
        <end position="31"/>
    </location>
</feature>
<feature type="transmembrane region" description="Helical" evidence="11">
    <location>
        <begin position="73"/>
        <end position="96"/>
    </location>
</feature>
<dbReference type="InterPro" id="IPR005467">
    <property type="entry name" value="His_kinase_dom"/>
</dbReference>
<evidence type="ECO:0000256" key="10">
    <source>
        <dbReference type="ARBA" id="ARBA00023136"/>
    </source>
</evidence>
<organism evidence="13 14">
    <name type="scientific">Tissierella simiarum</name>
    <dbReference type="NCBI Taxonomy" id="2841534"/>
    <lineage>
        <taxon>Bacteria</taxon>
        <taxon>Bacillati</taxon>
        <taxon>Bacillota</taxon>
        <taxon>Tissierellia</taxon>
        <taxon>Tissierellales</taxon>
        <taxon>Tissierellaceae</taxon>
        <taxon>Tissierella</taxon>
    </lineage>
</organism>
<dbReference type="PANTHER" id="PTHR34220">
    <property type="entry name" value="SENSOR HISTIDINE KINASE YPDA"/>
    <property type="match status" value="1"/>
</dbReference>
<evidence type="ECO:0000256" key="2">
    <source>
        <dbReference type="ARBA" id="ARBA00022475"/>
    </source>
</evidence>
<keyword evidence="5" id="KW-0547">Nucleotide-binding</keyword>
<keyword evidence="6 13" id="KW-0418">Kinase</keyword>
<protein>
    <submittedName>
        <fullName evidence="13">Histidine kinase</fullName>
    </submittedName>
</protein>
<dbReference type="Pfam" id="PF07694">
    <property type="entry name" value="5TM-5TMR_LYT"/>
    <property type="match status" value="1"/>
</dbReference>
<comment type="subcellular location">
    <subcellularLocation>
        <location evidence="1">Cell membrane</location>
        <topology evidence="1">Multi-pass membrane protein</topology>
    </subcellularLocation>
</comment>
<comment type="caution">
    <text evidence="13">The sequence shown here is derived from an EMBL/GenBank/DDBJ whole genome shotgun (WGS) entry which is preliminary data.</text>
</comment>
<evidence type="ECO:0000256" key="8">
    <source>
        <dbReference type="ARBA" id="ARBA00022989"/>
    </source>
</evidence>
<evidence type="ECO:0000313" key="14">
    <source>
        <dbReference type="Proteomes" id="UP000749471"/>
    </source>
</evidence>
<feature type="transmembrane region" description="Helical" evidence="11">
    <location>
        <begin position="170"/>
        <end position="190"/>
    </location>
</feature>
<accession>A0ABS6E659</accession>
<dbReference type="Pfam" id="PF06580">
    <property type="entry name" value="His_kinase"/>
    <property type="match status" value="1"/>
</dbReference>
<evidence type="ECO:0000256" key="3">
    <source>
        <dbReference type="ARBA" id="ARBA00022679"/>
    </source>
</evidence>
<dbReference type="SMART" id="SM00387">
    <property type="entry name" value="HATPase_c"/>
    <property type="match status" value="1"/>
</dbReference>
<dbReference type="InterPro" id="IPR050640">
    <property type="entry name" value="Bact_2-comp_sensor_kinase"/>
</dbReference>
<dbReference type="InterPro" id="IPR011620">
    <property type="entry name" value="Sig_transdc_His_kinase_LytS_TM"/>
</dbReference>
<keyword evidence="7" id="KW-0067">ATP-binding</keyword>
<sequence length="571" mass="63338">MPKVFTDLINRVGIIMILAFIMSKIKLIKSLVAKKNIETKDKLFLSIIFGIYGIIGTYIGIPVDGALANSRAIGVFVGGLLGGPLVGTLSGLIAGIHRWAIDINGFTTTACTISTILAGVLSGLLSKKHYKTNQKWLLAMLGGVLAETIQMILILIFTKPFFEALRLVKIIAVPVILLNSIGIAVFIAIIDSISKDQERAAAYQAQIALKIANRSFPYFRKGFNGESALEASKIIQEMTDIKAVAFTDKEKILSYVGIGEEYYKEEDLINNYLVEQVIETGDYSIFNVSREIDSNYVDSRLKSAIIVPLKENNETIGTLILYKIKENSITQVDLELALGLGTLFSTQITLSKLEHQAGLLAKAELKALQSQINPHFLFNSINTIAACTRTEPEKARELLMHLGTCFRKNLQQNTDDVQLQEEIEYIKSYIEIEKTRFGAKLTVDFNIPENIDCYLPPLMLQPIVENAINHGIFHKIEGGTVKIEALSQQEETILIVEDDGIGIKDELLQNLFINEKKNDSIGLINVNNRLKNKYGEQYGLEINSEYGKGTTVIMKIPKLQGGDFNVKVPNC</sequence>
<keyword evidence="10 11" id="KW-0472">Membrane</keyword>
<dbReference type="GO" id="GO:0016301">
    <property type="term" value="F:kinase activity"/>
    <property type="evidence" value="ECO:0007669"/>
    <property type="project" value="UniProtKB-KW"/>
</dbReference>
<dbReference type="Proteomes" id="UP000749471">
    <property type="component" value="Unassembled WGS sequence"/>
</dbReference>
<evidence type="ECO:0000256" key="7">
    <source>
        <dbReference type="ARBA" id="ARBA00022840"/>
    </source>
</evidence>
<proteinExistence type="predicted"/>
<dbReference type="PANTHER" id="PTHR34220:SF7">
    <property type="entry name" value="SENSOR HISTIDINE KINASE YPDA"/>
    <property type="match status" value="1"/>
</dbReference>
<keyword evidence="3" id="KW-0808">Transferase</keyword>
<keyword evidence="4 11" id="KW-0812">Transmembrane</keyword>
<dbReference type="Pfam" id="PF02518">
    <property type="entry name" value="HATPase_c"/>
    <property type="match status" value="1"/>
</dbReference>
<dbReference type="InterPro" id="IPR003594">
    <property type="entry name" value="HATPase_dom"/>
</dbReference>
<evidence type="ECO:0000256" key="6">
    <source>
        <dbReference type="ARBA" id="ARBA00022777"/>
    </source>
</evidence>
<evidence type="ECO:0000259" key="12">
    <source>
        <dbReference type="PROSITE" id="PS50109"/>
    </source>
</evidence>
<reference evidence="13 14" key="1">
    <citation type="submission" date="2021-06" db="EMBL/GenBank/DDBJ databases">
        <authorList>
            <person name="Sun Q."/>
            <person name="Li D."/>
        </authorList>
    </citation>
    <scope>NUCLEOTIDE SEQUENCE [LARGE SCALE GENOMIC DNA]</scope>
    <source>
        <strain evidence="13 14">MSJ-40</strain>
    </source>
</reference>
<dbReference type="PROSITE" id="PS50109">
    <property type="entry name" value="HIS_KIN"/>
    <property type="match status" value="1"/>
</dbReference>
<name>A0ABS6E659_9FIRM</name>
<feature type="transmembrane region" description="Helical" evidence="11">
    <location>
        <begin position="43"/>
        <end position="61"/>
    </location>
</feature>
<gene>
    <name evidence="13" type="ORF">KQI42_10315</name>
</gene>
<keyword evidence="8 11" id="KW-1133">Transmembrane helix</keyword>
<evidence type="ECO:0000256" key="11">
    <source>
        <dbReference type="SAM" id="Phobius"/>
    </source>
</evidence>
<keyword evidence="2" id="KW-1003">Cell membrane</keyword>
<keyword evidence="9" id="KW-0902">Two-component regulatory system</keyword>
<keyword evidence="14" id="KW-1185">Reference proteome</keyword>
<evidence type="ECO:0000256" key="4">
    <source>
        <dbReference type="ARBA" id="ARBA00022692"/>
    </source>
</evidence>
<evidence type="ECO:0000256" key="9">
    <source>
        <dbReference type="ARBA" id="ARBA00023012"/>
    </source>
</evidence>
<evidence type="ECO:0000256" key="1">
    <source>
        <dbReference type="ARBA" id="ARBA00004651"/>
    </source>
</evidence>
<feature type="transmembrane region" description="Helical" evidence="11">
    <location>
        <begin position="103"/>
        <end position="124"/>
    </location>
</feature>
<feature type="domain" description="Histidine kinase" evidence="12">
    <location>
        <begin position="460"/>
        <end position="560"/>
    </location>
</feature>